<dbReference type="GO" id="GO:0016887">
    <property type="term" value="F:ATP hydrolysis activity"/>
    <property type="evidence" value="ECO:0007669"/>
    <property type="project" value="InterPro"/>
</dbReference>
<evidence type="ECO:0000259" key="3">
    <source>
        <dbReference type="SMART" id="SM00387"/>
    </source>
</evidence>
<comment type="similarity">
    <text evidence="1">Belongs to the DNA mismatch repair MutL/HexB family.</text>
</comment>
<evidence type="ECO:0000256" key="2">
    <source>
        <dbReference type="SAM" id="MobiDB-lite"/>
    </source>
</evidence>
<feature type="domain" description="Histidine kinase/HSP90-like ATPase" evidence="3">
    <location>
        <begin position="49"/>
        <end position="161"/>
    </location>
</feature>
<dbReference type="Gene3D" id="3.30.565.10">
    <property type="entry name" value="Histidine kinase-like ATPase, C-terminal domain"/>
    <property type="match status" value="1"/>
</dbReference>
<feature type="region of interest" description="Disordered" evidence="2">
    <location>
        <begin position="163"/>
        <end position="186"/>
    </location>
</feature>
<protein>
    <recommendedName>
        <fullName evidence="3">Histidine kinase/HSP90-like ATPase domain-containing protein</fullName>
    </recommendedName>
</protein>
<sequence>MSDTGKDREALLTFVHKFADTETLAIEEELGHGYVRLKVTEAERRQALQDVRCVEDVVKELVRNARDAKAEKIYVTFQKEKGRWRNITVLDNGSGIPPELHRKIFEARVTSKVKGVVEDPFGVHGRGMALYSIRHVAEEISLVKSIEDRGTIVQVRIDTEKLPEKKDQSSMPRLDKNDDGGTTITGGAHNVPRVLAEFSLGPGPAELFFGSNAEILATLYYHSLELRKQWAAGKNNIRKPMWFELGGLKEGKALHQFARDGLGLSVSERNAFRILEYEIQPLISINDLFRQDSFSLPARRADLHTRPKASWGDHLARRINQDDLSSLCTSLKKTFEDIGERCYLEAEAPVVKRRKNRLIISLGLREKDED</sequence>
<evidence type="ECO:0000313" key="5">
    <source>
        <dbReference type="Proteomes" id="UP000177876"/>
    </source>
</evidence>
<accession>A0A1F2WGH4</accession>
<dbReference type="SMART" id="SM00387">
    <property type="entry name" value="HATPase_c"/>
    <property type="match status" value="1"/>
</dbReference>
<dbReference type="GO" id="GO:0140664">
    <property type="term" value="F:ATP-dependent DNA damage sensor activity"/>
    <property type="evidence" value="ECO:0007669"/>
    <property type="project" value="InterPro"/>
</dbReference>
<organism evidence="4 5">
    <name type="scientific">Candidatus Solincola sediminis</name>
    <dbReference type="NCBI Taxonomy" id="1797199"/>
    <lineage>
        <taxon>Bacteria</taxon>
        <taxon>Bacillati</taxon>
        <taxon>Actinomycetota</taxon>
        <taxon>Candidatus Geothermincolia</taxon>
        <taxon>Candidatus Geothermincolales</taxon>
        <taxon>Candidatus Geothermincolaceae</taxon>
        <taxon>Candidatus Solincola</taxon>
    </lineage>
</organism>
<dbReference type="GO" id="GO:0006298">
    <property type="term" value="P:mismatch repair"/>
    <property type="evidence" value="ECO:0007669"/>
    <property type="project" value="InterPro"/>
</dbReference>
<dbReference type="PANTHER" id="PTHR10073:SF12">
    <property type="entry name" value="DNA MISMATCH REPAIR PROTEIN MLH1"/>
    <property type="match status" value="1"/>
</dbReference>
<feature type="compositionally biased region" description="Basic and acidic residues" evidence="2">
    <location>
        <begin position="163"/>
        <end position="179"/>
    </location>
</feature>
<dbReference type="InterPro" id="IPR036890">
    <property type="entry name" value="HATPase_C_sf"/>
</dbReference>
<dbReference type="AlphaFoldDB" id="A0A1F2WGH4"/>
<comment type="caution">
    <text evidence="4">The sequence shown here is derived from an EMBL/GenBank/DDBJ whole genome shotgun (WGS) entry which is preliminary data.</text>
</comment>
<dbReference type="SUPFAM" id="SSF55874">
    <property type="entry name" value="ATPase domain of HSP90 chaperone/DNA topoisomerase II/histidine kinase"/>
    <property type="match status" value="1"/>
</dbReference>
<dbReference type="Pfam" id="PF02518">
    <property type="entry name" value="HATPase_c"/>
    <property type="match status" value="1"/>
</dbReference>
<dbReference type="Proteomes" id="UP000177876">
    <property type="component" value="Unassembled WGS sequence"/>
</dbReference>
<proteinExistence type="inferred from homology"/>
<name>A0A1F2WGH4_9ACTN</name>
<gene>
    <name evidence="4" type="ORF">A2Y75_04290</name>
</gene>
<dbReference type="EMBL" id="MELK01000050">
    <property type="protein sequence ID" value="OFW55947.1"/>
    <property type="molecule type" value="Genomic_DNA"/>
</dbReference>
<dbReference type="PANTHER" id="PTHR10073">
    <property type="entry name" value="DNA MISMATCH REPAIR PROTEIN MLH, PMS, MUTL"/>
    <property type="match status" value="1"/>
</dbReference>
<dbReference type="InterPro" id="IPR038973">
    <property type="entry name" value="MutL/Mlh/Pms-like"/>
</dbReference>
<dbReference type="STRING" id="1797197.A2Y75_04290"/>
<evidence type="ECO:0000313" key="4">
    <source>
        <dbReference type="EMBL" id="OFW55947.1"/>
    </source>
</evidence>
<dbReference type="GO" id="GO:0032300">
    <property type="term" value="C:mismatch repair complex"/>
    <property type="evidence" value="ECO:0007669"/>
    <property type="project" value="InterPro"/>
</dbReference>
<reference evidence="4 5" key="1">
    <citation type="journal article" date="2016" name="Nat. Commun.">
        <title>Thousands of microbial genomes shed light on interconnected biogeochemical processes in an aquifer system.</title>
        <authorList>
            <person name="Anantharaman K."/>
            <person name="Brown C.T."/>
            <person name="Hug L.A."/>
            <person name="Sharon I."/>
            <person name="Castelle C.J."/>
            <person name="Probst A.J."/>
            <person name="Thomas B.C."/>
            <person name="Singh A."/>
            <person name="Wilkins M.J."/>
            <person name="Karaoz U."/>
            <person name="Brodie E.L."/>
            <person name="Williams K.H."/>
            <person name="Hubbard S.S."/>
            <person name="Banfield J.F."/>
        </authorList>
    </citation>
    <scope>NUCLEOTIDE SEQUENCE [LARGE SCALE GENOMIC DNA]</scope>
</reference>
<evidence type="ECO:0000256" key="1">
    <source>
        <dbReference type="ARBA" id="ARBA00006082"/>
    </source>
</evidence>
<dbReference type="InterPro" id="IPR003594">
    <property type="entry name" value="HATPase_dom"/>
</dbReference>